<evidence type="ECO:0000313" key="3">
    <source>
        <dbReference type="Proteomes" id="UP000005408"/>
    </source>
</evidence>
<reference evidence="2" key="1">
    <citation type="submission" date="2022-08" db="UniProtKB">
        <authorList>
            <consortium name="EnsemblMetazoa"/>
        </authorList>
    </citation>
    <scope>IDENTIFICATION</scope>
    <source>
        <strain evidence="2">05x7-T-G4-1.051#20</strain>
    </source>
</reference>
<proteinExistence type="predicted"/>
<evidence type="ECO:0000313" key="2">
    <source>
        <dbReference type="EnsemblMetazoa" id="G8642.1:cds"/>
    </source>
</evidence>
<protein>
    <submittedName>
        <fullName evidence="2">Uncharacterized protein</fullName>
    </submittedName>
</protein>
<keyword evidence="3" id="KW-1185">Reference proteome</keyword>
<feature type="signal peptide" evidence="1">
    <location>
        <begin position="1"/>
        <end position="22"/>
    </location>
</feature>
<dbReference type="Proteomes" id="UP000005408">
    <property type="component" value="Unassembled WGS sequence"/>
</dbReference>
<keyword evidence="1" id="KW-0732">Signal</keyword>
<dbReference type="EnsemblMetazoa" id="G8642.1">
    <property type="protein sequence ID" value="G8642.1:cds"/>
    <property type="gene ID" value="G8642"/>
</dbReference>
<dbReference type="AlphaFoldDB" id="A0A8W8NPY9"/>
<organism evidence="2 3">
    <name type="scientific">Magallana gigas</name>
    <name type="common">Pacific oyster</name>
    <name type="synonym">Crassostrea gigas</name>
    <dbReference type="NCBI Taxonomy" id="29159"/>
    <lineage>
        <taxon>Eukaryota</taxon>
        <taxon>Metazoa</taxon>
        <taxon>Spiralia</taxon>
        <taxon>Lophotrochozoa</taxon>
        <taxon>Mollusca</taxon>
        <taxon>Bivalvia</taxon>
        <taxon>Autobranchia</taxon>
        <taxon>Pteriomorphia</taxon>
        <taxon>Ostreida</taxon>
        <taxon>Ostreoidea</taxon>
        <taxon>Ostreidae</taxon>
        <taxon>Magallana</taxon>
    </lineage>
</organism>
<feature type="chain" id="PRO_5036456404" evidence="1">
    <location>
        <begin position="23"/>
        <end position="242"/>
    </location>
</feature>
<name>A0A8W8NPY9_MAGGI</name>
<sequence>MRILQLCLSICVVILFCDRGKTSNTTTLRSRKPTIGPVFLTVSQIPNQPNVMQILIRFAGPPDTLVYADFNKYFNKVQVSGGDFVSVVDLEEGNDKLVLNLESEASSERVIFRVRPVIGNYKINPNCNVDVTSSNVGEITTYTIVVSECSGEETEGGRKEWGLLDQLFKGAKQIPSEYYLTIEENQQSTLGNVTTVSFNRSSVMDNNIDLNLYFYYSTDSQDTLVPYIEWVFFLEKIHFDVL</sequence>
<accession>A0A8W8NPY9</accession>
<evidence type="ECO:0000256" key="1">
    <source>
        <dbReference type="SAM" id="SignalP"/>
    </source>
</evidence>